<dbReference type="InterPro" id="IPR036855">
    <property type="entry name" value="Znf_CCCH_sf"/>
</dbReference>
<dbReference type="AlphaFoldDB" id="A0A914M8I6"/>
<evidence type="ECO:0000256" key="5">
    <source>
        <dbReference type="SAM" id="Coils"/>
    </source>
</evidence>
<keyword evidence="8" id="KW-1185">Reference proteome</keyword>
<name>A0A914M8I6_MELIC</name>
<organism evidence="8 9">
    <name type="scientific">Meloidogyne incognita</name>
    <name type="common">Southern root-knot nematode worm</name>
    <name type="synonym">Oxyuris incognita</name>
    <dbReference type="NCBI Taxonomy" id="6306"/>
    <lineage>
        <taxon>Eukaryota</taxon>
        <taxon>Metazoa</taxon>
        <taxon>Ecdysozoa</taxon>
        <taxon>Nematoda</taxon>
        <taxon>Chromadorea</taxon>
        <taxon>Rhabditida</taxon>
        <taxon>Tylenchina</taxon>
        <taxon>Tylenchomorpha</taxon>
        <taxon>Tylenchoidea</taxon>
        <taxon>Meloidogynidae</taxon>
        <taxon>Meloidogyninae</taxon>
        <taxon>Meloidogyne</taxon>
        <taxon>Meloidogyne incognita group</taxon>
    </lineage>
</organism>
<keyword evidence="2 4" id="KW-0863">Zinc-finger</keyword>
<evidence type="ECO:0000313" key="9">
    <source>
        <dbReference type="WBParaSite" id="Minc3s01345g22965"/>
    </source>
</evidence>
<dbReference type="SMART" id="SM00356">
    <property type="entry name" value="ZnF_C3H1"/>
    <property type="match status" value="1"/>
</dbReference>
<feature type="coiled-coil region" evidence="5">
    <location>
        <begin position="134"/>
        <end position="354"/>
    </location>
</feature>
<dbReference type="Proteomes" id="UP000887563">
    <property type="component" value="Unplaced"/>
</dbReference>
<evidence type="ECO:0000259" key="7">
    <source>
        <dbReference type="PROSITE" id="PS50103"/>
    </source>
</evidence>
<dbReference type="SUPFAM" id="SSF90229">
    <property type="entry name" value="CCCH zinc finger"/>
    <property type="match status" value="1"/>
</dbReference>
<keyword evidence="3 4" id="KW-0862">Zinc</keyword>
<dbReference type="PROSITE" id="PS50103">
    <property type="entry name" value="ZF_C3H1"/>
    <property type="match status" value="1"/>
</dbReference>
<reference evidence="9" key="1">
    <citation type="submission" date="2022-11" db="UniProtKB">
        <authorList>
            <consortium name="WormBaseParasite"/>
        </authorList>
    </citation>
    <scope>IDENTIFICATION</scope>
</reference>
<proteinExistence type="predicted"/>
<dbReference type="Pfam" id="PF00642">
    <property type="entry name" value="zf-CCCH"/>
    <property type="match status" value="1"/>
</dbReference>
<dbReference type="InterPro" id="IPR000571">
    <property type="entry name" value="Znf_CCCH"/>
</dbReference>
<dbReference type="WBParaSite" id="Minc3s01345g22965">
    <property type="protein sequence ID" value="Minc3s01345g22965"/>
    <property type="gene ID" value="Minc3s01345g22965"/>
</dbReference>
<evidence type="ECO:0000256" key="4">
    <source>
        <dbReference type="PROSITE-ProRule" id="PRU00723"/>
    </source>
</evidence>
<feature type="zinc finger region" description="C3H1-type" evidence="4">
    <location>
        <begin position="420"/>
        <end position="448"/>
    </location>
</feature>
<feature type="domain" description="C3H1-type" evidence="7">
    <location>
        <begin position="420"/>
        <end position="448"/>
    </location>
</feature>
<feature type="compositionally biased region" description="Basic and acidic residues" evidence="6">
    <location>
        <begin position="397"/>
        <end position="409"/>
    </location>
</feature>
<evidence type="ECO:0000313" key="8">
    <source>
        <dbReference type="Proteomes" id="UP000887563"/>
    </source>
</evidence>
<dbReference type="GO" id="GO:0008270">
    <property type="term" value="F:zinc ion binding"/>
    <property type="evidence" value="ECO:0007669"/>
    <property type="project" value="UniProtKB-KW"/>
</dbReference>
<sequence>MLTPTKSIKSECSELGSFEVLVTLKILADETGKELWQEICLMTERETIGKLVKIAQEKFMPAEYLKKNLKLRNVTVFSTRFGLEVSVAPDGQATDGAKYTANFLNSTDLVEHTEDPRSSSSKYQKLPQDKIKNLADVEKQYSEKMDLLMKTERDLIKANKQKQTALIDLEQAEKSLKEKLEATKDGQRILDKQAKDVELAREEKKRLIGDIIQLERDRKNLDVEIKALNEKMTKKTKEIDKLNKDLEKLEKKQKGMQHQMEVYKNELDIELDGMNKLNSTKEKTNSEIENLKTEKQKYKKSVDELKKSEKECRQRLENLQEEEKNFYLMLNELKEQIQVEKLQLEDKQVQQENNFGQNFDQNNSFGQLNQEGFNPQNNQNFQSQQVDCGGEQQIGGGERREEFDKEAESSHQSNLRSVSKAFTVQCNYFNASGNCWKGDKCTFIHDLNLVRGRSRVRDFGRNYNRPGGSSTISPDFKRERREAVEKFREDQNASSSSYFDQNYVQDRKVYIENERFNMNPEPGELFSYVDNGPIFGAQGWAPPPPVLNGPPPQSMIYFSFLYVV</sequence>
<feature type="region of interest" description="Disordered" evidence="6">
    <location>
        <begin position="388"/>
        <end position="414"/>
    </location>
</feature>
<accession>A0A914M8I6</accession>
<evidence type="ECO:0000256" key="1">
    <source>
        <dbReference type="ARBA" id="ARBA00022723"/>
    </source>
</evidence>
<evidence type="ECO:0000256" key="2">
    <source>
        <dbReference type="ARBA" id="ARBA00022771"/>
    </source>
</evidence>
<keyword evidence="1 4" id="KW-0479">Metal-binding</keyword>
<evidence type="ECO:0000256" key="3">
    <source>
        <dbReference type="ARBA" id="ARBA00022833"/>
    </source>
</evidence>
<evidence type="ECO:0000256" key="6">
    <source>
        <dbReference type="SAM" id="MobiDB-lite"/>
    </source>
</evidence>
<protein>
    <submittedName>
        <fullName evidence="9">C3H1-type domain-containing protein</fullName>
    </submittedName>
</protein>
<keyword evidence="5" id="KW-0175">Coiled coil</keyword>